<name>A0A9X6B704_BACCE</name>
<sequence length="111" mass="12860">MNAKQLRIQILDVQDLHCQTCSFQSASYTYCYKQCLIGSWIEQAGKALLLISEVDSLEKIYGESEKKWDYLCGEAVKLQETHVTYRAIAKFLGCDESTLRKQLKKREVQFI</sequence>
<evidence type="ECO:0000313" key="2">
    <source>
        <dbReference type="Proteomes" id="UP000190641"/>
    </source>
</evidence>
<dbReference type="EMBL" id="MUAU01000124">
    <property type="protein sequence ID" value="OOR72355.1"/>
    <property type="molecule type" value="Genomic_DNA"/>
</dbReference>
<gene>
    <name evidence="1" type="ORF">BLX06_25360</name>
</gene>
<proteinExistence type="predicted"/>
<evidence type="ECO:0008006" key="3">
    <source>
        <dbReference type="Google" id="ProtNLM"/>
    </source>
</evidence>
<dbReference type="RefSeq" id="WP_078187315.1">
    <property type="nucleotide sequence ID" value="NZ_MUAU01000124.1"/>
</dbReference>
<evidence type="ECO:0000313" key="1">
    <source>
        <dbReference type="EMBL" id="OOR72355.1"/>
    </source>
</evidence>
<accession>A0A9X6B704</accession>
<dbReference type="Proteomes" id="UP000190641">
    <property type="component" value="Unassembled WGS sequence"/>
</dbReference>
<organism evidence="1 2">
    <name type="scientific">Bacillus cereus</name>
    <dbReference type="NCBI Taxonomy" id="1396"/>
    <lineage>
        <taxon>Bacteria</taxon>
        <taxon>Bacillati</taxon>
        <taxon>Bacillota</taxon>
        <taxon>Bacilli</taxon>
        <taxon>Bacillales</taxon>
        <taxon>Bacillaceae</taxon>
        <taxon>Bacillus</taxon>
        <taxon>Bacillus cereus group</taxon>
    </lineage>
</organism>
<dbReference type="AlphaFoldDB" id="A0A9X6B704"/>
<protein>
    <recommendedName>
        <fullName evidence="3">Zinc-finger domain-containing protein</fullName>
    </recommendedName>
</protein>
<reference evidence="1 2" key="1">
    <citation type="submission" date="2017-01" db="EMBL/GenBank/DDBJ databases">
        <title>Bacillus cereus isolates.</title>
        <authorList>
            <person name="Beno S.M."/>
        </authorList>
    </citation>
    <scope>NUCLEOTIDE SEQUENCE [LARGE SCALE GENOMIC DNA]</scope>
    <source>
        <strain evidence="1 2">FSL K6-1030</strain>
    </source>
</reference>
<comment type="caution">
    <text evidence="1">The sequence shown here is derived from an EMBL/GenBank/DDBJ whole genome shotgun (WGS) entry which is preliminary data.</text>
</comment>